<evidence type="ECO:0000313" key="4">
    <source>
        <dbReference type="Proteomes" id="UP000320475"/>
    </source>
</evidence>
<dbReference type="EMBL" id="QEAM01000181">
    <property type="protein sequence ID" value="TPX44467.1"/>
    <property type="molecule type" value="Genomic_DNA"/>
</dbReference>
<protein>
    <recommendedName>
        <fullName evidence="2">Retrotransposon gag domain-containing protein</fullName>
    </recommendedName>
</protein>
<dbReference type="VEuPathDB" id="FungiDB:SeMB42_g07694"/>
<accession>A0A507CZ24</accession>
<comment type="caution">
    <text evidence="3">The sequence shown here is derived from an EMBL/GenBank/DDBJ whole genome shotgun (WGS) entry which is preliminary data.</text>
</comment>
<evidence type="ECO:0000256" key="1">
    <source>
        <dbReference type="SAM" id="Coils"/>
    </source>
</evidence>
<sequence length="288" mass="33969">MSNINFSLLLPEDAIDIQQYQENIEILKQELEQIRLTPYDQKDPTDVRSHTALYDGKKQELQTAQRDLSAFARNARKEYTNWIASNVQTVVTANSQSTSKSKVPTGPTNINTKEMKLSEPKRFSGKMSQYRMWRFECQNFISTRDSINTDDRKIKFMGSRMEDMAVEWYESYSLERDRLLAITTPNTNELNRRNQEFRDFLSKLDETFKDPIELTNNRINLQKVRQANMEFNEYVIHFRGLVTKAEVEPDHQVQLFMNSLKRGIIDDWHPAKKLVEQRSTTNFYITRS</sequence>
<dbReference type="Proteomes" id="UP000320475">
    <property type="component" value="Unassembled WGS sequence"/>
</dbReference>
<reference evidence="3 4" key="1">
    <citation type="journal article" date="2019" name="Sci. Rep.">
        <title>Comparative genomics of chytrid fungi reveal insights into the obligate biotrophic and pathogenic lifestyle of Synchytrium endobioticum.</title>
        <authorList>
            <person name="van de Vossenberg B.T.L.H."/>
            <person name="Warris S."/>
            <person name="Nguyen H.D.T."/>
            <person name="van Gent-Pelzer M.P.E."/>
            <person name="Joly D.L."/>
            <person name="van de Geest H.C."/>
            <person name="Bonants P.J.M."/>
            <person name="Smith D.S."/>
            <person name="Levesque C.A."/>
            <person name="van der Lee T.A.J."/>
        </authorList>
    </citation>
    <scope>NUCLEOTIDE SEQUENCE [LARGE SCALE GENOMIC DNA]</scope>
    <source>
        <strain evidence="3 4">LEV6574</strain>
    </source>
</reference>
<feature type="domain" description="Retrotransposon gag" evidence="2">
    <location>
        <begin position="160"/>
        <end position="261"/>
    </location>
</feature>
<dbReference type="InterPro" id="IPR005162">
    <property type="entry name" value="Retrotrans_gag_dom"/>
</dbReference>
<proteinExistence type="predicted"/>
<dbReference type="OrthoDB" id="2746711at2759"/>
<organism evidence="3 4">
    <name type="scientific">Synchytrium endobioticum</name>
    <dbReference type="NCBI Taxonomy" id="286115"/>
    <lineage>
        <taxon>Eukaryota</taxon>
        <taxon>Fungi</taxon>
        <taxon>Fungi incertae sedis</taxon>
        <taxon>Chytridiomycota</taxon>
        <taxon>Chytridiomycota incertae sedis</taxon>
        <taxon>Chytridiomycetes</taxon>
        <taxon>Synchytriales</taxon>
        <taxon>Synchytriaceae</taxon>
        <taxon>Synchytrium</taxon>
    </lineage>
</organism>
<dbReference type="Pfam" id="PF03732">
    <property type="entry name" value="Retrotrans_gag"/>
    <property type="match status" value="1"/>
</dbReference>
<name>A0A507CZ24_9FUNG</name>
<evidence type="ECO:0000313" key="3">
    <source>
        <dbReference type="EMBL" id="TPX44467.1"/>
    </source>
</evidence>
<evidence type="ECO:0000259" key="2">
    <source>
        <dbReference type="Pfam" id="PF03732"/>
    </source>
</evidence>
<gene>
    <name evidence="3" type="ORF">SeLEV6574_g04489</name>
</gene>
<dbReference type="AlphaFoldDB" id="A0A507CZ24"/>
<feature type="coiled-coil region" evidence="1">
    <location>
        <begin position="10"/>
        <end position="74"/>
    </location>
</feature>
<keyword evidence="1" id="KW-0175">Coiled coil</keyword>